<evidence type="ECO:0000256" key="6">
    <source>
        <dbReference type="SAM" id="Coils"/>
    </source>
</evidence>
<dbReference type="AlphaFoldDB" id="A0A371J334"/>
<evidence type="ECO:0000256" key="5">
    <source>
        <dbReference type="ARBA" id="ARBA00023136"/>
    </source>
</evidence>
<evidence type="ECO:0000313" key="11">
    <source>
        <dbReference type="EMBL" id="RDY27202.1"/>
    </source>
</evidence>
<evidence type="ECO:0000256" key="8">
    <source>
        <dbReference type="SAM" id="Phobius"/>
    </source>
</evidence>
<dbReference type="PANTHER" id="PTHR30287">
    <property type="entry name" value="MEMBRANE COMPONENT OF PREDICTED ABC SUPERFAMILY METABOLITE UPTAKE TRANSPORTER"/>
    <property type="match status" value="1"/>
</dbReference>
<evidence type="ECO:0000256" key="4">
    <source>
        <dbReference type="ARBA" id="ARBA00022989"/>
    </source>
</evidence>
<gene>
    <name evidence="11" type="ORF">CHL78_010440</name>
</gene>
<comment type="subcellular location">
    <subcellularLocation>
        <location evidence="1">Cell membrane</location>
        <topology evidence="1">Multi-pass membrane protein</topology>
    </subcellularLocation>
</comment>
<evidence type="ECO:0000256" key="2">
    <source>
        <dbReference type="ARBA" id="ARBA00022475"/>
    </source>
</evidence>
<keyword evidence="6" id="KW-0175">Coiled coil</keyword>
<evidence type="ECO:0000259" key="9">
    <source>
        <dbReference type="Pfam" id="PF02687"/>
    </source>
</evidence>
<keyword evidence="4 8" id="KW-1133">Transmembrane helix</keyword>
<dbReference type="InterPro" id="IPR003838">
    <property type="entry name" value="ABC3_permease_C"/>
</dbReference>
<evidence type="ECO:0000256" key="7">
    <source>
        <dbReference type="SAM" id="MobiDB-lite"/>
    </source>
</evidence>
<evidence type="ECO:0000313" key="12">
    <source>
        <dbReference type="Proteomes" id="UP000215694"/>
    </source>
</evidence>
<feature type="coiled-coil region" evidence="6">
    <location>
        <begin position="283"/>
        <end position="324"/>
    </location>
</feature>
<dbReference type="RefSeq" id="WP_094369062.1">
    <property type="nucleotide sequence ID" value="NZ_NOJY02000015.1"/>
</dbReference>
<feature type="transmembrane region" description="Helical" evidence="8">
    <location>
        <begin position="1006"/>
        <end position="1027"/>
    </location>
</feature>
<feature type="transmembrane region" description="Helical" evidence="8">
    <location>
        <begin position="20"/>
        <end position="37"/>
    </location>
</feature>
<evidence type="ECO:0000259" key="10">
    <source>
        <dbReference type="Pfam" id="PF12704"/>
    </source>
</evidence>
<feature type="transmembrane region" description="Helical" evidence="8">
    <location>
        <begin position="720"/>
        <end position="740"/>
    </location>
</feature>
<evidence type="ECO:0000256" key="3">
    <source>
        <dbReference type="ARBA" id="ARBA00022692"/>
    </source>
</evidence>
<dbReference type="InterPro" id="IPR025857">
    <property type="entry name" value="MacB_PCD"/>
</dbReference>
<dbReference type="Proteomes" id="UP000215694">
    <property type="component" value="Unassembled WGS sequence"/>
</dbReference>
<dbReference type="Pfam" id="PF02687">
    <property type="entry name" value="FtsX"/>
    <property type="match status" value="2"/>
</dbReference>
<keyword evidence="5 8" id="KW-0472">Membrane</keyword>
<dbReference type="GO" id="GO:0005886">
    <property type="term" value="C:plasma membrane"/>
    <property type="evidence" value="ECO:0007669"/>
    <property type="project" value="UniProtKB-SubCell"/>
</dbReference>
<proteinExistence type="predicted"/>
<feature type="domain" description="MacB-like periplasmic core" evidence="10">
    <location>
        <begin position="24"/>
        <end position="226"/>
    </location>
</feature>
<reference evidence="11 12" key="1">
    <citation type="journal article" date="2017" name="Genome Announc.">
        <title>Draft Genome Sequence of Romboutsia weinsteinii sp. nov. Strain CCRI-19649(T) Isolated from Surface Water.</title>
        <authorList>
            <person name="Maheux A.F."/>
            <person name="Boudreau D.K."/>
            <person name="Berube E."/>
            <person name="Boissinot M."/>
            <person name="Cantin P."/>
            <person name="Raymond F."/>
            <person name="Corbeil J."/>
            <person name="Omar R.F."/>
            <person name="Bergeron M.G."/>
        </authorList>
    </citation>
    <scope>NUCLEOTIDE SEQUENCE [LARGE SCALE GENOMIC DNA]</scope>
    <source>
        <strain evidence="11 12">CCRI-19649</strain>
    </source>
</reference>
<sequence length="1082" mass="121209">MKSALNKDFIRDIKKSKGRFLSIVLIVALGVAFFSGIKTAPIVMQNTTDKYYDDYNLMDIKVLSTLGLTDDDVNTIKDIKGVESVFPTYSMDVIAKLKSGEKVLKVHAIDIEKIEEGNLDYINRVKVVEGRLPQKSGECVLEKEKIKNLNIPIGSKINLESGTDEDLSTSLKNTEYEVVGYIETPYYLSYEKGSSSIGSGAVNGIVMIPQDNFNIEAYSEIFLTVDGAKEKNSYKDEYFDIIDKITNKLESVSDSRIDARYDEVMSEAQDELEKGKYEFEDKKIEVNEKLASAEADINKYKTQIKNGENELKDKKLKVQNQIKDGYTKLEAGQKQLEDGYVQYEAALLNYNQSKELAEVGLEAAEKTLGEVNIQVESIKQHISSIEERLSNEDVSEEEKGTLQGQLENLKYQLVNATSQLESGRSELESKKQDLKNAENQLSSTKEMLDSNSQKIKNERNNLISMEEKSKIGFESAQKELEKQKNKISQAESELTNSKVKATDELEKAEKKIKDAEDEISKIEKPEWYILDRNSHYSYAEFAGAANSIDALAKIFPVFFFSVAALVCLTTMTRMVDEQRINIGTLKALGYTTTQIAKKYILYALIASVTGSILGLLAGFTIFPLVVYNAYLMMFTAPPPILTFNALIAIGVTATSVLITTLAAYSACNNELRETPSVLMRPRAPKNGKRILLERVPFIWNKIGFIGKVTIRNIFRYKKRFLMTVLGISGCTALILTGLGIRDSIQMIVDGQYGSLFKYNMTVTLDNNASNSERNEVIKYIDNDKRIMDYQLINNQNGKIKSNNIEKEVTIVVPENTSKIGNFISLVERKSQEKINLGKSGVVLTEKVARNLGIKKGDNIELLNGNDKKVTVKVVGITENYISHYAYMSKEYYEELFGRDVSYNRIIGTLKDTSTKSEESVSADLMKNTPVKGVSFNTGSKENFNNMISNLSAVVVMMTVSAGALAFVVLYNLTNVNISERIREIATIKVLGFYDKEVSAYIYRENIILTVIGTGVGLGLGLLLHQFIMTTVEVDNMMFGRIIQSRSYIIAAILTISLGCIVNWAMYYKLKTVEMVESLKSVD</sequence>
<feature type="transmembrane region" description="Helical" evidence="8">
    <location>
        <begin position="1047"/>
        <end position="1067"/>
    </location>
</feature>
<feature type="transmembrane region" description="Helical" evidence="8">
    <location>
        <begin position="950"/>
        <end position="972"/>
    </location>
</feature>
<organism evidence="11 12">
    <name type="scientific">Romboutsia weinsteinii</name>
    <dbReference type="NCBI Taxonomy" id="2020949"/>
    <lineage>
        <taxon>Bacteria</taxon>
        <taxon>Bacillati</taxon>
        <taxon>Bacillota</taxon>
        <taxon>Clostridia</taxon>
        <taxon>Peptostreptococcales</taxon>
        <taxon>Peptostreptococcaceae</taxon>
        <taxon>Romboutsia</taxon>
    </lineage>
</organism>
<feature type="compositionally biased region" description="Basic and acidic residues" evidence="7">
    <location>
        <begin position="423"/>
        <end position="436"/>
    </location>
</feature>
<feature type="domain" description="MacB-like periplasmic core" evidence="10">
    <location>
        <begin position="722"/>
        <end position="914"/>
    </location>
</feature>
<feature type="region of interest" description="Disordered" evidence="7">
    <location>
        <begin position="422"/>
        <end position="451"/>
    </location>
</feature>
<keyword evidence="3 8" id="KW-0812">Transmembrane</keyword>
<feature type="compositionally biased region" description="Polar residues" evidence="7">
    <location>
        <begin position="437"/>
        <end position="451"/>
    </location>
</feature>
<keyword evidence="2" id="KW-1003">Cell membrane</keyword>
<dbReference type="PANTHER" id="PTHR30287:SF1">
    <property type="entry name" value="INNER MEMBRANE PROTEIN"/>
    <property type="match status" value="1"/>
</dbReference>
<dbReference type="EMBL" id="NOJY02000015">
    <property type="protein sequence ID" value="RDY27202.1"/>
    <property type="molecule type" value="Genomic_DNA"/>
</dbReference>
<dbReference type="OrthoDB" id="5137249at2"/>
<feature type="transmembrane region" description="Helical" evidence="8">
    <location>
        <begin position="554"/>
        <end position="571"/>
    </location>
</feature>
<comment type="caution">
    <text evidence="11">The sequence shown here is derived from an EMBL/GenBank/DDBJ whole genome shotgun (WGS) entry which is preliminary data.</text>
</comment>
<protein>
    <submittedName>
        <fullName evidence="11">ABC transporter permease</fullName>
    </submittedName>
</protein>
<keyword evidence="12" id="KW-1185">Reference proteome</keyword>
<feature type="transmembrane region" description="Helical" evidence="8">
    <location>
        <begin position="645"/>
        <end position="664"/>
    </location>
</feature>
<dbReference type="Pfam" id="PF12704">
    <property type="entry name" value="MacB_PCD"/>
    <property type="match status" value="2"/>
</dbReference>
<feature type="transmembrane region" description="Helical" evidence="8">
    <location>
        <begin position="599"/>
        <end position="625"/>
    </location>
</feature>
<feature type="domain" description="ABC3 transporter permease C-terminal" evidence="9">
    <location>
        <begin position="957"/>
        <end position="1071"/>
    </location>
</feature>
<name>A0A371J334_9FIRM</name>
<dbReference type="InterPro" id="IPR038766">
    <property type="entry name" value="Membrane_comp_ABC_pdt"/>
</dbReference>
<evidence type="ECO:0000256" key="1">
    <source>
        <dbReference type="ARBA" id="ARBA00004651"/>
    </source>
</evidence>
<accession>A0A371J334</accession>
<feature type="domain" description="ABC3 transporter permease C-terminal" evidence="9">
    <location>
        <begin position="554"/>
        <end position="663"/>
    </location>
</feature>